<evidence type="ECO:0000313" key="4">
    <source>
        <dbReference type="Proteomes" id="UP000756387"/>
    </source>
</evidence>
<dbReference type="Gene3D" id="3.90.220.20">
    <property type="entry name" value="DNA methylase specificity domains"/>
    <property type="match status" value="2"/>
</dbReference>
<dbReference type="SUPFAM" id="SSF116734">
    <property type="entry name" value="DNA methylase specificity domain"/>
    <property type="match status" value="2"/>
</dbReference>
<keyword evidence="1" id="KW-0680">Restriction system</keyword>
<proteinExistence type="predicted"/>
<keyword evidence="4" id="KW-1185">Reference proteome</keyword>
<dbReference type="CDD" id="cd16961">
    <property type="entry name" value="RMtype1_S_TRD-CR_like"/>
    <property type="match status" value="2"/>
</dbReference>
<name>A0ABR9RRJ1_9ACTN</name>
<protein>
    <recommendedName>
        <fullName evidence="5">Restriction endonuclease subunit S</fullName>
    </recommendedName>
</protein>
<evidence type="ECO:0000256" key="1">
    <source>
        <dbReference type="ARBA" id="ARBA00022747"/>
    </source>
</evidence>
<dbReference type="InterPro" id="IPR052021">
    <property type="entry name" value="Type-I_RS_S_subunit"/>
</dbReference>
<dbReference type="InterPro" id="IPR044946">
    <property type="entry name" value="Restrct_endonuc_typeI_TRD_sf"/>
</dbReference>
<dbReference type="EMBL" id="JADCSA010000004">
    <property type="protein sequence ID" value="MBE7324186.1"/>
    <property type="molecule type" value="Genomic_DNA"/>
</dbReference>
<dbReference type="PANTHER" id="PTHR30408">
    <property type="entry name" value="TYPE-1 RESTRICTION ENZYME ECOKI SPECIFICITY PROTEIN"/>
    <property type="match status" value="1"/>
</dbReference>
<organism evidence="3 4">
    <name type="scientific">Nocardioides malaquae</name>
    <dbReference type="NCBI Taxonomy" id="2773426"/>
    <lineage>
        <taxon>Bacteria</taxon>
        <taxon>Bacillati</taxon>
        <taxon>Actinomycetota</taxon>
        <taxon>Actinomycetes</taxon>
        <taxon>Propionibacteriales</taxon>
        <taxon>Nocardioidaceae</taxon>
        <taxon>Nocardioides</taxon>
    </lineage>
</organism>
<keyword evidence="2" id="KW-0238">DNA-binding</keyword>
<sequence>MSLNLDKSAWKRVRLGDVIRRSRRQVDPFEVGVERYVAGGHIDGDSITIDRWGDAGDGQMGSTFRYVFEARQVLFVSARPYLRKCGIVDFSGVVADKTYVLDAIPETGLLQEFLPFVLASDAFIAYATAEATGSMNPRLLWGPFQRYEFDLPPLDEQKRIADLLWAMERHKRALWESRDAALAAHRVWLDETIKGLDKARHRTVGELIAAKELTLLTGPFGSTLSAKEFIEGGIPVIHPSHIREGRATADPRSTLPPIRAEELKRWQVAAGDIVMMRKGDVGRSAIITPEQAGWIISSDCISIRLSEDASLSPEFLRLALSAPTAMATLLRNAPGTTMPGINERSLQTISVPALDDSEQSSMIEKSQRLESLTDRLRTERDAVTEACASVLAEVFGGN</sequence>
<reference evidence="3 4" key="1">
    <citation type="submission" date="2020-10" db="EMBL/GenBank/DDBJ databases">
        <title>Nocardioides sp. isolated from sludge.</title>
        <authorList>
            <person name="Zhang X."/>
        </authorList>
    </citation>
    <scope>NUCLEOTIDE SEQUENCE [LARGE SCALE GENOMIC DNA]</scope>
    <source>
        <strain evidence="3 4">Y6</strain>
    </source>
</reference>
<gene>
    <name evidence="3" type="ORF">IEQ44_05935</name>
</gene>
<comment type="caution">
    <text evidence="3">The sequence shown here is derived from an EMBL/GenBank/DDBJ whole genome shotgun (WGS) entry which is preliminary data.</text>
</comment>
<dbReference type="Proteomes" id="UP000756387">
    <property type="component" value="Unassembled WGS sequence"/>
</dbReference>
<evidence type="ECO:0000256" key="2">
    <source>
        <dbReference type="ARBA" id="ARBA00023125"/>
    </source>
</evidence>
<evidence type="ECO:0000313" key="3">
    <source>
        <dbReference type="EMBL" id="MBE7324186.1"/>
    </source>
</evidence>
<accession>A0ABR9RRJ1</accession>
<dbReference type="RefSeq" id="WP_193637512.1">
    <property type="nucleotide sequence ID" value="NZ_JADCSA010000004.1"/>
</dbReference>
<dbReference type="PANTHER" id="PTHR30408:SF12">
    <property type="entry name" value="TYPE I RESTRICTION ENZYME MJAVIII SPECIFICITY SUBUNIT"/>
    <property type="match status" value="1"/>
</dbReference>
<evidence type="ECO:0008006" key="5">
    <source>
        <dbReference type="Google" id="ProtNLM"/>
    </source>
</evidence>